<name>A0A8J2JRC7_9HEXA</name>
<dbReference type="Pfam" id="PF07714">
    <property type="entry name" value="PK_Tyr_Ser-Thr"/>
    <property type="match status" value="1"/>
</dbReference>
<organism evidence="4 5">
    <name type="scientific">Allacma fusca</name>
    <dbReference type="NCBI Taxonomy" id="39272"/>
    <lineage>
        <taxon>Eukaryota</taxon>
        <taxon>Metazoa</taxon>
        <taxon>Ecdysozoa</taxon>
        <taxon>Arthropoda</taxon>
        <taxon>Hexapoda</taxon>
        <taxon>Collembola</taxon>
        <taxon>Symphypleona</taxon>
        <taxon>Sminthuridae</taxon>
        <taxon>Allacma</taxon>
    </lineage>
</organism>
<keyword evidence="2" id="KW-0732">Signal</keyword>
<proteinExistence type="predicted"/>
<evidence type="ECO:0000256" key="2">
    <source>
        <dbReference type="SAM" id="SignalP"/>
    </source>
</evidence>
<accession>A0A8J2JRC7</accession>
<evidence type="ECO:0000259" key="3">
    <source>
        <dbReference type="PROSITE" id="PS50011"/>
    </source>
</evidence>
<dbReference type="PROSITE" id="PS50011">
    <property type="entry name" value="PROTEIN_KINASE_DOM"/>
    <property type="match status" value="1"/>
</dbReference>
<keyword evidence="1" id="KW-0472">Membrane</keyword>
<dbReference type="Proteomes" id="UP000708208">
    <property type="component" value="Unassembled WGS sequence"/>
</dbReference>
<dbReference type="GO" id="GO:0005524">
    <property type="term" value="F:ATP binding"/>
    <property type="evidence" value="ECO:0007669"/>
    <property type="project" value="InterPro"/>
</dbReference>
<evidence type="ECO:0000313" key="4">
    <source>
        <dbReference type="EMBL" id="CAG7719999.1"/>
    </source>
</evidence>
<feature type="chain" id="PRO_5035327325" description="Protein kinase domain-containing protein" evidence="2">
    <location>
        <begin position="23"/>
        <end position="443"/>
    </location>
</feature>
<dbReference type="InterPro" id="IPR001245">
    <property type="entry name" value="Ser-Thr/Tyr_kinase_cat_dom"/>
</dbReference>
<evidence type="ECO:0000256" key="1">
    <source>
        <dbReference type="SAM" id="Phobius"/>
    </source>
</evidence>
<evidence type="ECO:0000313" key="5">
    <source>
        <dbReference type="Proteomes" id="UP000708208"/>
    </source>
</evidence>
<reference evidence="4" key="1">
    <citation type="submission" date="2021-06" db="EMBL/GenBank/DDBJ databases">
        <authorList>
            <person name="Hodson N. C."/>
            <person name="Mongue J. A."/>
            <person name="Jaron S. K."/>
        </authorList>
    </citation>
    <scope>NUCLEOTIDE SEQUENCE</scope>
</reference>
<feature type="signal peptide" evidence="2">
    <location>
        <begin position="1"/>
        <end position="22"/>
    </location>
</feature>
<keyword evidence="5" id="KW-1185">Reference proteome</keyword>
<keyword evidence="1" id="KW-0812">Transmembrane</keyword>
<feature type="transmembrane region" description="Helical" evidence="1">
    <location>
        <begin position="38"/>
        <end position="62"/>
    </location>
</feature>
<dbReference type="GO" id="GO:0004672">
    <property type="term" value="F:protein kinase activity"/>
    <property type="evidence" value="ECO:0007669"/>
    <property type="project" value="InterPro"/>
</dbReference>
<gene>
    <name evidence="4" type="ORF">AFUS01_LOCUS9292</name>
</gene>
<dbReference type="PANTHER" id="PTHR24417:SF7">
    <property type="entry name" value="CHROMATIN MODIFICATION-RELATED PROTEIN EAF1"/>
    <property type="match status" value="1"/>
</dbReference>
<dbReference type="InterPro" id="IPR000719">
    <property type="entry name" value="Prot_kinase_dom"/>
</dbReference>
<dbReference type="PANTHER" id="PTHR24417">
    <property type="entry name" value="SERINE/THREONINE-PROTEIN KINASE LMTK1"/>
    <property type="match status" value="1"/>
</dbReference>
<protein>
    <recommendedName>
        <fullName evidence="3">Protein kinase domain-containing protein</fullName>
    </recommendedName>
</protein>
<feature type="domain" description="Protein kinase" evidence="3">
    <location>
        <begin position="160"/>
        <end position="443"/>
    </location>
</feature>
<sequence length="443" mass="49855">MSNTFKNFVLVLGLGLFEFVQGAQVPSDGENNGLSKTTTILISIGLALAGTLFVIICTWPWFQRQFRKLFPQKPPPDDPVFIWDNPRRASGTSFNSFMTLDTSNLQRDHPDFPPPNSTFELLTATEALGRRTVIKVEEDTGLSSHDWFAFQNLKVPRNNIHYIQEIGTGWFGMVIEAELKPVNTASSRTRVLVKYLREDATTREQMKFLDEAKLYRDSNHKNIMKLQGFCIETFPYLLALEHFPRGDLKSHLLKESQGVTLLDAKGANVRSRMVVDIAQGLHYMHTHGFTHTDLAARSCVVGGAGQILIGDYGLGPVSHKNEYYWSSNVPIPIRWSAPESLECTESSIKIFKATKAANVWSLGVVIWEICEMGKLPYSNLSDEEVLERVISDKNLGLPMPSITNLPYVELRNQMSNFITNCLHPLAQHRPTVDSLIELVSKSL</sequence>
<dbReference type="OrthoDB" id="5973359at2759"/>
<comment type="caution">
    <text evidence="4">The sequence shown here is derived from an EMBL/GenBank/DDBJ whole genome shotgun (WGS) entry which is preliminary data.</text>
</comment>
<keyword evidence="1" id="KW-1133">Transmembrane helix</keyword>
<dbReference type="AlphaFoldDB" id="A0A8J2JRC7"/>
<dbReference type="EMBL" id="CAJVCH010066255">
    <property type="protein sequence ID" value="CAG7719999.1"/>
    <property type="molecule type" value="Genomic_DNA"/>
</dbReference>